<dbReference type="GO" id="GO:0005655">
    <property type="term" value="C:nucleolar ribonuclease P complex"/>
    <property type="evidence" value="ECO:0007669"/>
    <property type="project" value="TreeGrafter"/>
</dbReference>
<accession>A0A1Y2LX29</accession>
<dbReference type="GO" id="GO:0006364">
    <property type="term" value="P:rRNA processing"/>
    <property type="evidence" value="ECO:0007669"/>
    <property type="project" value="InterPro"/>
</dbReference>
<dbReference type="PANTHER" id="PTHR28272">
    <property type="entry name" value="RIBONUCLEASES P/MRP PROTEIN SUBUNIT POP3"/>
    <property type="match status" value="1"/>
</dbReference>
<sequence length="210" mass="22474">MSDICSLVATIGEHRKTQIHPSKGRKRKRDINAAPDERSKLPAPATASHILVGLNSVTRHLEIQAASTAPPTAPSSETPIDEQDKPTRTNDKESATPPRALSIVILTHPQPSLSPSHAHIPTLLHLANLRRDPGTVSSEPTRLVCLATSNDARLASALHIPRVGAIGILEGAPGANALEEYARKHVGLTACAWVDEALRSEWRGLNVQQG</sequence>
<evidence type="ECO:0000313" key="3">
    <source>
        <dbReference type="Proteomes" id="UP000193240"/>
    </source>
</evidence>
<dbReference type="GO" id="GO:0008033">
    <property type="term" value="P:tRNA processing"/>
    <property type="evidence" value="ECO:0007669"/>
    <property type="project" value="InterPro"/>
</dbReference>
<gene>
    <name evidence="2" type="ORF">B5807_07951</name>
</gene>
<keyword evidence="3" id="KW-1185">Reference proteome</keyword>
<dbReference type="OMA" id="FTETTCV"/>
<feature type="compositionally biased region" description="Basic and acidic residues" evidence="1">
    <location>
        <begin position="82"/>
        <end position="94"/>
    </location>
</feature>
<proteinExistence type="predicted"/>
<dbReference type="InParanoid" id="A0A1Y2LX29"/>
<organism evidence="2 3">
    <name type="scientific">Epicoccum nigrum</name>
    <name type="common">Soil fungus</name>
    <name type="synonym">Epicoccum purpurascens</name>
    <dbReference type="NCBI Taxonomy" id="105696"/>
    <lineage>
        <taxon>Eukaryota</taxon>
        <taxon>Fungi</taxon>
        <taxon>Dikarya</taxon>
        <taxon>Ascomycota</taxon>
        <taxon>Pezizomycotina</taxon>
        <taxon>Dothideomycetes</taxon>
        <taxon>Pleosporomycetidae</taxon>
        <taxon>Pleosporales</taxon>
        <taxon>Pleosporineae</taxon>
        <taxon>Didymellaceae</taxon>
        <taxon>Epicoccum</taxon>
    </lineage>
</organism>
<dbReference type="PANTHER" id="PTHR28272:SF1">
    <property type="entry name" value="RIBONUCLEASES P_MRP PROTEIN SUBUNIT POP3"/>
    <property type="match status" value="1"/>
</dbReference>
<dbReference type="GO" id="GO:0000172">
    <property type="term" value="C:ribonuclease MRP complex"/>
    <property type="evidence" value="ECO:0007669"/>
    <property type="project" value="TreeGrafter"/>
</dbReference>
<evidence type="ECO:0000256" key="1">
    <source>
        <dbReference type="SAM" id="MobiDB-lite"/>
    </source>
</evidence>
<dbReference type="STRING" id="105696.A0A1Y2LX29"/>
<reference evidence="2 3" key="1">
    <citation type="journal article" date="2017" name="Genome Announc.">
        <title>Genome sequence of the saprophytic ascomycete Epicoccum nigrum ICMP 19927 strain isolated from New Zealand.</title>
        <authorList>
            <person name="Fokin M."/>
            <person name="Fleetwood D."/>
            <person name="Weir B.S."/>
            <person name="Villas-Boas S.G."/>
        </authorList>
    </citation>
    <scope>NUCLEOTIDE SEQUENCE [LARGE SCALE GENOMIC DNA]</scope>
    <source>
        <strain evidence="2 3">ICMP 19927</strain>
    </source>
</reference>
<evidence type="ECO:0000313" key="2">
    <source>
        <dbReference type="EMBL" id="OSS48434.1"/>
    </source>
</evidence>
<dbReference type="Proteomes" id="UP000193240">
    <property type="component" value="Unassembled WGS sequence"/>
</dbReference>
<feature type="compositionally biased region" description="Low complexity" evidence="1">
    <location>
        <begin position="66"/>
        <end position="78"/>
    </location>
</feature>
<feature type="region of interest" description="Disordered" evidence="1">
    <location>
        <begin position="66"/>
        <end position="97"/>
    </location>
</feature>
<dbReference type="AlphaFoldDB" id="A0A1Y2LX29"/>
<dbReference type="GO" id="GO:0004526">
    <property type="term" value="F:ribonuclease P activity"/>
    <property type="evidence" value="ECO:0007669"/>
    <property type="project" value="TreeGrafter"/>
</dbReference>
<name>A0A1Y2LX29_EPING</name>
<dbReference type="GO" id="GO:0005829">
    <property type="term" value="C:cytosol"/>
    <property type="evidence" value="ECO:0007669"/>
    <property type="project" value="TreeGrafter"/>
</dbReference>
<dbReference type="EMBL" id="KZ107846">
    <property type="protein sequence ID" value="OSS48434.1"/>
    <property type="molecule type" value="Genomic_DNA"/>
</dbReference>
<dbReference type="InterPro" id="IPR013241">
    <property type="entry name" value="RNase_P_Pop3"/>
</dbReference>
<dbReference type="GO" id="GO:0034965">
    <property type="term" value="P:intronic box C/D snoRNA processing"/>
    <property type="evidence" value="ECO:0007669"/>
    <property type="project" value="TreeGrafter"/>
</dbReference>
<feature type="region of interest" description="Disordered" evidence="1">
    <location>
        <begin position="17"/>
        <end position="45"/>
    </location>
</feature>
<protein>
    <submittedName>
        <fullName evidence="2">Uncharacterized protein</fullName>
    </submittedName>
</protein>
<dbReference type="GO" id="GO:0000171">
    <property type="term" value="F:ribonuclease MRP activity"/>
    <property type="evidence" value="ECO:0007669"/>
    <property type="project" value="TreeGrafter"/>
</dbReference>